<sequence>MKICINKYAVFSLILFLVGCSPLMLWQKKEKPVHIFSSFRGNGEDGLHLAYSYDGLNWTAINQDKSVLQPEVGGKLMRDPCIIRGPEGVFHMVWTSSWQDGGIGIAHSKDLINWSEQTFIPTMADYPTARNAWAPEIFYDEHQQQYIIYWASTIPGKYPQTEEKADKGWDHRIYATTTRDFVSYSDTFLFFQPDFNVIDSTLIKEGEEYLMILKDETRYPPAKNLKVARSLSLDGPWVVEDKPFSPENLWVEGPTMAAIDGWYYVYFDAYIEHNYGVVKTRDFKNWQDVSHQLKMPIGMRHGSVLTISENVRPLMDKLLALGN</sequence>
<comment type="caution">
    <text evidence="6">The sequence shown here is derived from an EMBL/GenBank/DDBJ whole genome shotgun (WGS) entry which is preliminary data.</text>
</comment>
<accession>A0ABV1RED8</accession>
<proteinExistence type="inferred from homology"/>
<dbReference type="Proteomes" id="UP001467690">
    <property type="component" value="Unassembled WGS sequence"/>
</dbReference>
<keyword evidence="7" id="KW-1185">Reference proteome</keyword>
<evidence type="ECO:0000256" key="1">
    <source>
        <dbReference type="ARBA" id="ARBA00004834"/>
    </source>
</evidence>
<evidence type="ECO:0000256" key="4">
    <source>
        <dbReference type="ARBA" id="ARBA00023295"/>
    </source>
</evidence>
<protein>
    <submittedName>
        <fullName evidence="6">Glycoside hydrolase family 43 protein</fullName>
    </submittedName>
</protein>
<dbReference type="RefSeq" id="WP_221935100.1">
    <property type="nucleotide sequence ID" value="NZ_CP041661.1"/>
</dbReference>
<keyword evidence="3 5" id="KW-0378">Hydrolase</keyword>
<evidence type="ECO:0000256" key="5">
    <source>
        <dbReference type="RuleBase" id="RU361187"/>
    </source>
</evidence>
<dbReference type="PANTHER" id="PTHR43301">
    <property type="entry name" value="ARABINAN ENDO-1,5-ALPHA-L-ARABINOSIDASE"/>
    <property type="match status" value="1"/>
</dbReference>
<evidence type="ECO:0000313" key="7">
    <source>
        <dbReference type="Proteomes" id="UP001467690"/>
    </source>
</evidence>
<dbReference type="EMBL" id="JBELOE010000102">
    <property type="protein sequence ID" value="MER2491281.1"/>
    <property type="molecule type" value="Genomic_DNA"/>
</dbReference>
<dbReference type="InterPro" id="IPR023296">
    <property type="entry name" value="Glyco_hydro_beta-prop_sf"/>
</dbReference>
<evidence type="ECO:0000256" key="3">
    <source>
        <dbReference type="ARBA" id="ARBA00022801"/>
    </source>
</evidence>
<dbReference type="InterPro" id="IPR050727">
    <property type="entry name" value="GH43_arabinanases"/>
</dbReference>
<keyword evidence="4 5" id="KW-0326">Glycosidase</keyword>
<name>A0ABV1RED8_9ALTE</name>
<evidence type="ECO:0000256" key="2">
    <source>
        <dbReference type="ARBA" id="ARBA00009865"/>
    </source>
</evidence>
<dbReference type="CDD" id="cd08983">
    <property type="entry name" value="GH43_Bt3655-like"/>
    <property type="match status" value="1"/>
</dbReference>
<gene>
    <name evidence="6" type="ORF">ABS311_05225</name>
</gene>
<organism evidence="6 7">
    <name type="scientific">Catenovulum sediminis</name>
    <dbReference type="NCBI Taxonomy" id="1740262"/>
    <lineage>
        <taxon>Bacteria</taxon>
        <taxon>Pseudomonadati</taxon>
        <taxon>Pseudomonadota</taxon>
        <taxon>Gammaproteobacteria</taxon>
        <taxon>Alteromonadales</taxon>
        <taxon>Alteromonadaceae</taxon>
        <taxon>Catenovulum</taxon>
    </lineage>
</organism>
<dbReference type="InterPro" id="IPR006710">
    <property type="entry name" value="Glyco_hydro_43"/>
</dbReference>
<dbReference type="SUPFAM" id="SSF75005">
    <property type="entry name" value="Arabinanase/levansucrase/invertase"/>
    <property type="match status" value="1"/>
</dbReference>
<dbReference type="PANTHER" id="PTHR43301:SF3">
    <property type="entry name" value="ARABINAN ENDO-1,5-ALPHA-L-ARABINOSIDASE A-RELATED"/>
    <property type="match status" value="1"/>
</dbReference>
<dbReference type="Gene3D" id="2.115.10.20">
    <property type="entry name" value="Glycosyl hydrolase domain, family 43"/>
    <property type="match status" value="1"/>
</dbReference>
<dbReference type="Pfam" id="PF04616">
    <property type="entry name" value="Glyco_hydro_43"/>
    <property type="match status" value="1"/>
</dbReference>
<dbReference type="PROSITE" id="PS51257">
    <property type="entry name" value="PROKAR_LIPOPROTEIN"/>
    <property type="match status" value="1"/>
</dbReference>
<reference evidence="6 7" key="1">
    <citation type="submission" date="2024-06" db="EMBL/GenBank/DDBJ databases">
        <authorList>
            <person name="Chen R.Y."/>
        </authorList>
    </citation>
    <scope>NUCLEOTIDE SEQUENCE [LARGE SCALE GENOMIC DNA]</scope>
    <source>
        <strain evidence="6 7">D2</strain>
    </source>
</reference>
<evidence type="ECO:0000313" key="6">
    <source>
        <dbReference type="EMBL" id="MER2491281.1"/>
    </source>
</evidence>
<dbReference type="GO" id="GO:0016787">
    <property type="term" value="F:hydrolase activity"/>
    <property type="evidence" value="ECO:0007669"/>
    <property type="project" value="UniProtKB-KW"/>
</dbReference>
<comment type="pathway">
    <text evidence="1">Glycan metabolism; L-arabinan degradation.</text>
</comment>
<comment type="similarity">
    <text evidence="2 5">Belongs to the glycosyl hydrolase 43 family.</text>
</comment>